<dbReference type="Gene3D" id="2.30.130.10">
    <property type="entry name" value="PUA domain"/>
    <property type="match status" value="1"/>
</dbReference>
<protein>
    <submittedName>
        <fullName evidence="10">23S rRNA (Cytosine1962-C5)-methyltransferase</fullName>
    </submittedName>
</protein>
<dbReference type="CDD" id="cd21153">
    <property type="entry name" value="PUA_RlmI"/>
    <property type="match status" value="1"/>
</dbReference>
<keyword evidence="7" id="KW-0694">RNA-binding</keyword>
<keyword evidence="2" id="KW-0963">Cytoplasm</keyword>
<comment type="subcellular location">
    <subcellularLocation>
        <location evidence="1">Cytoplasm</location>
    </subcellularLocation>
</comment>
<dbReference type="InterPro" id="IPR015947">
    <property type="entry name" value="PUA-like_sf"/>
</dbReference>
<dbReference type="GO" id="GO:0032259">
    <property type="term" value="P:methylation"/>
    <property type="evidence" value="ECO:0007669"/>
    <property type="project" value="UniProtKB-KW"/>
</dbReference>
<evidence type="ECO:0000256" key="2">
    <source>
        <dbReference type="ARBA" id="ARBA00022490"/>
    </source>
</evidence>
<dbReference type="EMBL" id="FOYU01000001">
    <property type="protein sequence ID" value="SFR39652.1"/>
    <property type="molecule type" value="Genomic_DNA"/>
</dbReference>
<gene>
    <name evidence="10" type="ORF">SAMN04488070_0445</name>
</gene>
<evidence type="ECO:0000256" key="8">
    <source>
        <dbReference type="ARBA" id="ARBA00038091"/>
    </source>
</evidence>
<evidence type="ECO:0000256" key="1">
    <source>
        <dbReference type="ARBA" id="ARBA00004496"/>
    </source>
</evidence>
<dbReference type="Proteomes" id="UP000199424">
    <property type="component" value="Unassembled WGS sequence"/>
</dbReference>
<organism evidence="10 11">
    <name type="scientific">Pseudidiomarina maritima</name>
    <dbReference type="NCBI Taxonomy" id="519453"/>
    <lineage>
        <taxon>Bacteria</taxon>
        <taxon>Pseudomonadati</taxon>
        <taxon>Pseudomonadota</taxon>
        <taxon>Gammaproteobacteria</taxon>
        <taxon>Alteromonadales</taxon>
        <taxon>Idiomarinaceae</taxon>
        <taxon>Pseudidiomarina</taxon>
    </lineage>
</organism>
<sequence>MVATVHLLAGKEKSLRRLHPWVFSGAIARVKGTPKAGETVSVHSADGDWLGYAAWSPQSQIRARVWSFQQNEVINADFFKARIAAAKHLRDGLSIRSNAYRLVAAEADQLPGITIDKYDNWLVCQLLSTGADFWRDAIVNALRELFPECNIFERSDVDVRQKEGLAPIVQLLYSHDGELPPGTVWIEENGLELGVDIQTGHKTGYYLDQRDSRAAIQKYVAGKRVLNAFSYTGGFGLYAAAAGAAEVVNLDVSAPALDQAIRNHERNHLATTRLNNQQEDVFEALRKFYQSGERFDVIVLDPPKFVDSKANLMRACRGYKDINRLACMILKPGGTLLTFSCSGLLSGELFQKVVADAALDAKRPLHIIERLYQGADHPVRTNFPESLYLKGLVLRG</sequence>
<dbReference type="SUPFAM" id="SSF53335">
    <property type="entry name" value="S-adenosyl-L-methionine-dependent methyltransferases"/>
    <property type="match status" value="1"/>
</dbReference>
<dbReference type="Gene3D" id="3.30.750.80">
    <property type="entry name" value="RNA methyltransferase domain (HRMD) like"/>
    <property type="match status" value="1"/>
</dbReference>
<dbReference type="InterPro" id="IPR029063">
    <property type="entry name" value="SAM-dependent_MTases_sf"/>
</dbReference>
<dbReference type="PANTHER" id="PTHR42873">
    <property type="entry name" value="RIBOSOMAL RNA LARGE SUBUNIT METHYLTRANSFERASE"/>
    <property type="match status" value="1"/>
</dbReference>
<accession>A0A1I6GBU1</accession>
<dbReference type="AlphaFoldDB" id="A0A1I6GBU1"/>
<keyword evidence="6" id="KW-0949">S-adenosyl-L-methionine</keyword>
<feature type="domain" description="PUA" evidence="9">
    <location>
        <begin position="3"/>
        <end position="88"/>
    </location>
</feature>
<dbReference type="InterPro" id="IPR019614">
    <property type="entry name" value="SAM-dep_methyl-trfase"/>
</dbReference>
<dbReference type="RefSeq" id="WP_092854835.1">
    <property type="nucleotide sequence ID" value="NZ_FOYU01000001.1"/>
</dbReference>
<evidence type="ECO:0000313" key="10">
    <source>
        <dbReference type="EMBL" id="SFR39652.1"/>
    </source>
</evidence>
<dbReference type="PANTHER" id="PTHR42873:SF1">
    <property type="entry name" value="S-ADENOSYLMETHIONINE-DEPENDENT METHYLTRANSFERASE DOMAIN-CONTAINING PROTEIN"/>
    <property type="match status" value="1"/>
</dbReference>
<dbReference type="InterPro" id="IPR036974">
    <property type="entry name" value="PUA_sf"/>
</dbReference>
<dbReference type="InterPro" id="IPR041532">
    <property type="entry name" value="RlmI-like_PUA"/>
</dbReference>
<comment type="similarity">
    <text evidence="8">Belongs to the methyltransferase superfamily. RlmI family.</text>
</comment>
<dbReference type="GO" id="GO:0003723">
    <property type="term" value="F:RNA binding"/>
    <property type="evidence" value="ECO:0007669"/>
    <property type="project" value="UniProtKB-KW"/>
</dbReference>
<dbReference type="GO" id="GO:0008168">
    <property type="term" value="F:methyltransferase activity"/>
    <property type="evidence" value="ECO:0007669"/>
    <property type="project" value="UniProtKB-KW"/>
</dbReference>
<keyword evidence="3" id="KW-0698">rRNA processing</keyword>
<proteinExistence type="inferred from homology"/>
<evidence type="ECO:0000256" key="4">
    <source>
        <dbReference type="ARBA" id="ARBA00022603"/>
    </source>
</evidence>
<dbReference type="CDD" id="cd11572">
    <property type="entry name" value="RlmI_M_like"/>
    <property type="match status" value="1"/>
</dbReference>
<dbReference type="GO" id="GO:0005737">
    <property type="term" value="C:cytoplasm"/>
    <property type="evidence" value="ECO:0007669"/>
    <property type="project" value="UniProtKB-SubCell"/>
</dbReference>
<dbReference type="Pfam" id="PF17785">
    <property type="entry name" value="PUA_3"/>
    <property type="match status" value="1"/>
</dbReference>
<evidence type="ECO:0000256" key="6">
    <source>
        <dbReference type="ARBA" id="ARBA00022691"/>
    </source>
</evidence>
<evidence type="ECO:0000256" key="3">
    <source>
        <dbReference type="ARBA" id="ARBA00022552"/>
    </source>
</evidence>
<keyword evidence="4 10" id="KW-0489">Methyltransferase</keyword>
<keyword evidence="11" id="KW-1185">Reference proteome</keyword>
<keyword evidence="5 10" id="KW-0808">Transferase</keyword>
<reference evidence="11" key="1">
    <citation type="submission" date="2016-10" db="EMBL/GenBank/DDBJ databases">
        <authorList>
            <person name="Varghese N."/>
            <person name="Submissions S."/>
        </authorList>
    </citation>
    <scope>NUCLEOTIDE SEQUENCE [LARGE SCALE GENOMIC DNA]</scope>
    <source>
        <strain evidence="11">CGMCC 1.7285</strain>
    </source>
</reference>
<evidence type="ECO:0000256" key="7">
    <source>
        <dbReference type="ARBA" id="ARBA00022884"/>
    </source>
</evidence>
<dbReference type="PROSITE" id="PS50890">
    <property type="entry name" value="PUA"/>
    <property type="match status" value="1"/>
</dbReference>
<dbReference type="Pfam" id="PF10672">
    <property type="entry name" value="Methyltrans_SAM"/>
    <property type="match status" value="1"/>
</dbReference>
<dbReference type="SUPFAM" id="SSF88697">
    <property type="entry name" value="PUA domain-like"/>
    <property type="match status" value="1"/>
</dbReference>
<dbReference type="Gene3D" id="3.40.50.150">
    <property type="entry name" value="Vaccinia Virus protein VP39"/>
    <property type="match status" value="1"/>
</dbReference>
<evidence type="ECO:0000259" key="9">
    <source>
        <dbReference type="SMART" id="SM00359"/>
    </source>
</evidence>
<dbReference type="GO" id="GO:0006364">
    <property type="term" value="P:rRNA processing"/>
    <property type="evidence" value="ECO:0007669"/>
    <property type="project" value="UniProtKB-KW"/>
</dbReference>
<dbReference type="InterPro" id="IPR002478">
    <property type="entry name" value="PUA"/>
</dbReference>
<name>A0A1I6GBU1_9GAMM</name>
<evidence type="ECO:0000313" key="11">
    <source>
        <dbReference type="Proteomes" id="UP000199424"/>
    </source>
</evidence>
<dbReference type="CDD" id="cd02440">
    <property type="entry name" value="AdoMet_MTases"/>
    <property type="match status" value="1"/>
</dbReference>
<dbReference type="SMART" id="SM00359">
    <property type="entry name" value="PUA"/>
    <property type="match status" value="1"/>
</dbReference>
<evidence type="ECO:0000256" key="5">
    <source>
        <dbReference type="ARBA" id="ARBA00022679"/>
    </source>
</evidence>